<feature type="compositionally biased region" description="Basic and acidic residues" evidence="1">
    <location>
        <begin position="130"/>
        <end position="145"/>
    </location>
</feature>
<evidence type="ECO:0000313" key="3">
    <source>
        <dbReference type="Proteomes" id="UP001147695"/>
    </source>
</evidence>
<reference evidence="2" key="2">
    <citation type="journal article" date="2023" name="IMA Fungus">
        <title>Comparative genomic study of the Penicillium genus elucidates a diverse pangenome and 15 lateral gene transfer events.</title>
        <authorList>
            <person name="Petersen C."/>
            <person name="Sorensen T."/>
            <person name="Nielsen M.R."/>
            <person name="Sondergaard T.E."/>
            <person name="Sorensen J.L."/>
            <person name="Fitzpatrick D.A."/>
            <person name="Frisvad J.C."/>
            <person name="Nielsen K.L."/>
        </authorList>
    </citation>
    <scope>NUCLEOTIDE SEQUENCE</scope>
    <source>
        <strain evidence="2">IBT 35673</strain>
    </source>
</reference>
<dbReference type="AlphaFoldDB" id="A0A9W9UA77"/>
<protein>
    <submittedName>
        <fullName evidence="2">Uncharacterized protein</fullName>
    </submittedName>
</protein>
<feature type="region of interest" description="Disordered" evidence="1">
    <location>
        <begin position="1"/>
        <end position="45"/>
    </location>
</feature>
<evidence type="ECO:0000313" key="2">
    <source>
        <dbReference type="EMBL" id="KAJ5329162.1"/>
    </source>
</evidence>
<feature type="region of interest" description="Disordered" evidence="1">
    <location>
        <begin position="188"/>
        <end position="212"/>
    </location>
</feature>
<dbReference type="Proteomes" id="UP001147695">
    <property type="component" value="Unassembled WGS sequence"/>
</dbReference>
<name>A0A9W9UA77_PENBR</name>
<proteinExistence type="predicted"/>
<dbReference type="EMBL" id="JAPZBQ010000005">
    <property type="protein sequence ID" value="KAJ5329162.1"/>
    <property type="molecule type" value="Genomic_DNA"/>
</dbReference>
<sequence length="238" mass="27668">MGLFSRKSASKAERGPEAPEYNVRQAQREAMNQPTHFGPNFYQGPEQQEIFDRRQNGEVFEWDKDWSHPELINRAHSYDTTVEHKYSDPYVKRPAPWNTQMIAEREYYKDLGHGKHYRPLEADVKPGLKTYFGDKRKPTEKDREVNQTARAAATQGRNLANRAMQAREGFDHKYPQAYEDHAAIATHRKQIDQSRNTAKKFAKHSEKLHASSVRLEAQTIAWEQREAREKAKKSSGRG</sequence>
<gene>
    <name evidence="2" type="ORF">N7452_009552</name>
</gene>
<feature type="region of interest" description="Disordered" evidence="1">
    <location>
        <begin position="130"/>
        <end position="158"/>
    </location>
</feature>
<accession>A0A9W9UA77</accession>
<organism evidence="2 3">
    <name type="scientific">Penicillium brevicompactum</name>
    <dbReference type="NCBI Taxonomy" id="5074"/>
    <lineage>
        <taxon>Eukaryota</taxon>
        <taxon>Fungi</taxon>
        <taxon>Dikarya</taxon>
        <taxon>Ascomycota</taxon>
        <taxon>Pezizomycotina</taxon>
        <taxon>Eurotiomycetes</taxon>
        <taxon>Eurotiomycetidae</taxon>
        <taxon>Eurotiales</taxon>
        <taxon>Aspergillaceae</taxon>
        <taxon>Penicillium</taxon>
    </lineage>
</organism>
<reference evidence="2" key="1">
    <citation type="submission" date="2022-12" db="EMBL/GenBank/DDBJ databases">
        <authorList>
            <person name="Petersen C."/>
        </authorList>
    </citation>
    <scope>NUCLEOTIDE SEQUENCE</scope>
    <source>
        <strain evidence="2">IBT 35673</strain>
    </source>
</reference>
<comment type="caution">
    <text evidence="2">The sequence shown here is derived from an EMBL/GenBank/DDBJ whole genome shotgun (WGS) entry which is preliminary data.</text>
</comment>
<evidence type="ECO:0000256" key="1">
    <source>
        <dbReference type="SAM" id="MobiDB-lite"/>
    </source>
</evidence>